<dbReference type="RefSeq" id="WP_036883051.1">
    <property type="nucleotide sequence ID" value="NZ_JQZW01000005.1"/>
</dbReference>
<proteinExistence type="predicted"/>
<feature type="transmembrane region" description="Helical" evidence="1">
    <location>
        <begin position="33"/>
        <end position="51"/>
    </location>
</feature>
<feature type="transmembrane region" description="Helical" evidence="1">
    <location>
        <begin position="118"/>
        <end position="138"/>
    </location>
</feature>
<comment type="caution">
    <text evidence="2">The sequence shown here is derived from an EMBL/GenBank/DDBJ whole genome shotgun (WGS) entry which is preliminary data.</text>
</comment>
<evidence type="ECO:0000313" key="2">
    <source>
        <dbReference type="EMBL" id="KGN98810.1"/>
    </source>
</evidence>
<keyword evidence="1" id="KW-0812">Transmembrane</keyword>
<keyword evidence="1" id="KW-1133">Transmembrane helix</keyword>
<evidence type="ECO:0000256" key="1">
    <source>
        <dbReference type="SAM" id="Phobius"/>
    </source>
</evidence>
<evidence type="ECO:0000313" key="3">
    <source>
        <dbReference type="Proteomes" id="UP000030134"/>
    </source>
</evidence>
<feature type="transmembrane region" description="Helical" evidence="1">
    <location>
        <begin position="71"/>
        <end position="90"/>
    </location>
</feature>
<accession>A0A0A2G8U5</accession>
<dbReference type="STRING" id="266762.HQ36_01895"/>
<gene>
    <name evidence="2" type="ORF">HQ36_01895</name>
</gene>
<dbReference type="Proteomes" id="UP000030134">
    <property type="component" value="Unassembled WGS sequence"/>
</dbReference>
<protein>
    <submittedName>
        <fullName evidence="2">Uncharacterized protein</fullName>
    </submittedName>
</protein>
<keyword evidence="1" id="KW-0472">Membrane</keyword>
<keyword evidence="3" id="KW-1185">Reference proteome</keyword>
<dbReference type="EMBL" id="JQZW01000005">
    <property type="protein sequence ID" value="KGN98810.1"/>
    <property type="molecule type" value="Genomic_DNA"/>
</dbReference>
<reference evidence="2 3" key="1">
    <citation type="submission" date="2014-08" db="EMBL/GenBank/DDBJ databases">
        <title>Porphyromonas gingivicanis strain:COT-022_OH1391 Genome sequencing.</title>
        <authorList>
            <person name="Wallis C."/>
            <person name="Deusch O."/>
            <person name="O'Flynn C."/>
            <person name="Davis I."/>
            <person name="Jospin G."/>
            <person name="Darling A.E."/>
            <person name="Coil D.A."/>
            <person name="Alexiev A."/>
            <person name="Horsfall A."/>
            <person name="Kirkwood N."/>
            <person name="Harris S."/>
            <person name="Eisen J.A."/>
        </authorList>
    </citation>
    <scope>NUCLEOTIDE SEQUENCE [LARGE SCALE GENOMIC DNA]</scope>
    <source>
        <strain evidence="3">COT-022 OH1391</strain>
    </source>
</reference>
<sequence length="140" mass="16721">MFMNVADIVYWAEHYVRKNSAEVSLRGVLSDSLFIVSLGLLFNLLTIAYIVQFYTGWRILQYLPIKSKNELASWLYAILLILPILVFIYCRYYRGERLDRILNDYEQQSPQRLQLGKFIFWSYEIITWGGFILSYLLFKH</sequence>
<name>A0A0A2G8U5_9PORP</name>
<organism evidence="2 3">
    <name type="scientific">Porphyromonas gingivicanis</name>
    <dbReference type="NCBI Taxonomy" id="266762"/>
    <lineage>
        <taxon>Bacteria</taxon>
        <taxon>Pseudomonadati</taxon>
        <taxon>Bacteroidota</taxon>
        <taxon>Bacteroidia</taxon>
        <taxon>Bacteroidales</taxon>
        <taxon>Porphyromonadaceae</taxon>
        <taxon>Porphyromonas</taxon>
    </lineage>
</organism>
<dbReference type="AlphaFoldDB" id="A0A0A2G8U5"/>